<dbReference type="RefSeq" id="WP_265163846.1">
    <property type="nucleotide sequence ID" value="NZ_CP069620.1"/>
</dbReference>
<reference evidence="1" key="1">
    <citation type="submission" date="2021-02" db="EMBL/GenBank/DDBJ databases">
        <title>Salinimicrobium sp. nov. isolated from seawater in Tongyeong, Republic of Korea.</title>
        <authorList>
            <person name="Lee S.-J."/>
        </authorList>
    </citation>
    <scope>NUCLEOTIDE SEQUENCE</scope>
    <source>
        <strain evidence="1">HN-2-9-2</strain>
    </source>
</reference>
<organism evidence="1 2">
    <name type="scientific">Salinimicrobium tongyeongense</name>
    <dbReference type="NCBI Taxonomy" id="2809707"/>
    <lineage>
        <taxon>Bacteria</taxon>
        <taxon>Pseudomonadati</taxon>
        <taxon>Bacteroidota</taxon>
        <taxon>Flavobacteriia</taxon>
        <taxon>Flavobacteriales</taxon>
        <taxon>Flavobacteriaceae</taxon>
        <taxon>Salinimicrobium</taxon>
    </lineage>
</organism>
<dbReference type="EMBL" id="CP069620">
    <property type="protein sequence ID" value="UZH55480.1"/>
    <property type="molecule type" value="Genomic_DNA"/>
</dbReference>
<protein>
    <submittedName>
        <fullName evidence="1">Uncharacterized protein</fullName>
    </submittedName>
</protein>
<dbReference type="Proteomes" id="UP001163981">
    <property type="component" value="Chromosome"/>
</dbReference>
<proteinExistence type="predicted"/>
<evidence type="ECO:0000313" key="2">
    <source>
        <dbReference type="Proteomes" id="UP001163981"/>
    </source>
</evidence>
<accession>A0ABY6NRE5</accession>
<evidence type="ECO:0000313" key="1">
    <source>
        <dbReference type="EMBL" id="UZH55480.1"/>
    </source>
</evidence>
<gene>
    <name evidence="1" type="ORF">JRG66_00850</name>
</gene>
<keyword evidence="2" id="KW-1185">Reference proteome</keyword>
<sequence length="121" mass="14212">MEEQQYLYRVEKITHRPAAEDKITIIKEIRENDLELARILATKAYLEELAELQGKYSPESFKSYDTRKGIGYNYQLLLINNSDSEIYIVETTMEKITPAVIAQQEEEKEIFLTLSRKVCKF</sequence>
<name>A0ABY6NRE5_9FLAO</name>